<accession>A0ABR3W4F6</accession>
<dbReference type="PANTHER" id="PTHR23501:SF199">
    <property type="entry name" value="MFS EFFLUX TRANSPORTER INPD-RELATED"/>
    <property type="match status" value="1"/>
</dbReference>
<keyword evidence="2 6" id="KW-0812">Transmembrane</keyword>
<dbReference type="CDD" id="cd17502">
    <property type="entry name" value="MFS_Azr1_MDR_like"/>
    <property type="match status" value="1"/>
</dbReference>
<feature type="transmembrane region" description="Helical" evidence="6">
    <location>
        <begin position="326"/>
        <end position="346"/>
    </location>
</feature>
<feature type="domain" description="Major facilitator superfamily (MFS) profile" evidence="7">
    <location>
        <begin position="1"/>
        <end position="418"/>
    </location>
</feature>
<dbReference type="PROSITE" id="PS50850">
    <property type="entry name" value="MFS"/>
    <property type="match status" value="1"/>
</dbReference>
<sequence>MEKSDPKSGAVDEQDVLESGNATNENPRGPVGDQVTNNGLEKQEMGPQEQHYLPMGPRLCRPWKLTSARLTESKIIAVAIPRITDEFHSLNDVGWYAAAYLLPGCAFQLLFGKLYSLFSVKWVYLTGLVLFEVGTVICGAAPNSTALIVGRAIAGLGSSGLFTGAMMTIAQTVPLEKRPAFMGIIGGVYGLASVIGPLLGGAFTNNVTWRWCFYINLPLGGLTAAGFLLKPSAADKPVAKNQSWGDTVKKMDPVGSVAFVAANVCLLLALQWGGVTYTWSSGRVISLLVVFSVVLVAFVALQLFIEDNATIPTRIAGQRSIAFASLFGICCGGSFFILTYYIPIWFQAIKGDDPVASGIHFLPFILPEIFGIIISGILVTQFGYYNPFFIASSVLMSIAAGLCTTFTADSSQGMWAGY</sequence>
<dbReference type="SUPFAM" id="SSF103473">
    <property type="entry name" value="MFS general substrate transporter"/>
    <property type="match status" value="1"/>
</dbReference>
<dbReference type="Proteomes" id="UP001583177">
    <property type="component" value="Unassembled WGS sequence"/>
</dbReference>
<keyword evidence="3 6" id="KW-1133">Transmembrane helix</keyword>
<dbReference type="Gene3D" id="1.20.1250.20">
    <property type="entry name" value="MFS general substrate transporter like domains"/>
    <property type="match status" value="1"/>
</dbReference>
<evidence type="ECO:0000313" key="9">
    <source>
        <dbReference type="Proteomes" id="UP001583177"/>
    </source>
</evidence>
<dbReference type="Gene3D" id="1.20.1720.10">
    <property type="entry name" value="Multidrug resistance protein D"/>
    <property type="match status" value="1"/>
</dbReference>
<evidence type="ECO:0000313" key="8">
    <source>
        <dbReference type="EMBL" id="KAL1852792.1"/>
    </source>
</evidence>
<dbReference type="InterPro" id="IPR036259">
    <property type="entry name" value="MFS_trans_sf"/>
</dbReference>
<evidence type="ECO:0000256" key="6">
    <source>
        <dbReference type="SAM" id="Phobius"/>
    </source>
</evidence>
<dbReference type="InterPro" id="IPR011701">
    <property type="entry name" value="MFS"/>
</dbReference>
<comment type="subcellular location">
    <subcellularLocation>
        <location evidence="1">Membrane</location>
        <topology evidence="1">Multi-pass membrane protein</topology>
    </subcellularLocation>
</comment>
<organism evidence="8 9">
    <name type="scientific">Diaporthe australafricana</name>
    <dbReference type="NCBI Taxonomy" id="127596"/>
    <lineage>
        <taxon>Eukaryota</taxon>
        <taxon>Fungi</taxon>
        <taxon>Dikarya</taxon>
        <taxon>Ascomycota</taxon>
        <taxon>Pezizomycotina</taxon>
        <taxon>Sordariomycetes</taxon>
        <taxon>Sordariomycetidae</taxon>
        <taxon>Diaporthales</taxon>
        <taxon>Diaporthaceae</taxon>
        <taxon>Diaporthe</taxon>
    </lineage>
</organism>
<evidence type="ECO:0000256" key="2">
    <source>
        <dbReference type="ARBA" id="ARBA00022692"/>
    </source>
</evidence>
<feature type="transmembrane region" description="Helical" evidence="6">
    <location>
        <begin position="181"/>
        <end position="201"/>
    </location>
</feature>
<name>A0ABR3W4F6_9PEZI</name>
<evidence type="ECO:0000256" key="1">
    <source>
        <dbReference type="ARBA" id="ARBA00004141"/>
    </source>
</evidence>
<reference evidence="8 9" key="1">
    <citation type="journal article" date="2024" name="IMA Fungus">
        <title>IMA Genome - F19 : A genome assembly and annotation guide to empower mycologists, including annotated draft genome sequences of Ceratocystis pirilliformis, Diaporthe australafricana, Fusarium ophioides, Paecilomyces lecythidis, and Sporothrix stenoceras.</title>
        <authorList>
            <person name="Aylward J."/>
            <person name="Wilson A.M."/>
            <person name="Visagie C.M."/>
            <person name="Spraker J."/>
            <person name="Barnes I."/>
            <person name="Buitendag C."/>
            <person name="Ceriani C."/>
            <person name="Del Mar Angel L."/>
            <person name="du Plessis D."/>
            <person name="Fuchs T."/>
            <person name="Gasser K."/>
            <person name="Kramer D."/>
            <person name="Li W."/>
            <person name="Munsamy K."/>
            <person name="Piso A."/>
            <person name="Price J.L."/>
            <person name="Sonnekus B."/>
            <person name="Thomas C."/>
            <person name="van der Nest A."/>
            <person name="van Dijk A."/>
            <person name="van Heerden A."/>
            <person name="van Vuuren N."/>
            <person name="Yilmaz N."/>
            <person name="Duong T.A."/>
            <person name="van der Merwe N.A."/>
            <person name="Wingfield M.J."/>
            <person name="Wingfield B.D."/>
        </authorList>
    </citation>
    <scope>NUCLEOTIDE SEQUENCE [LARGE SCALE GENOMIC DNA]</scope>
    <source>
        <strain evidence="8 9">CMW 18300</strain>
    </source>
</reference>
<evidence type="ECO:0000256" key="4">
    <source>
        <dbReference type="ARBA" id="ARBA00023136"/>
    </source>
</evidence>
<feature type="region of interest" description="Disordered" evidence="5">
    <location>
        <begin position="1"/>
        <end position="39"/>
    </location>
</feature>
<dbReference type="PANTHER" id="PTHR23501">
    <property type="entry name" value="MAJOR FACILITATOR SUPERFAMILY"/>
    <property type="match status" value="1"/>
</dbReference>
<evidence type="ECO:0000259" key="7">
    <source>
        <dbReference type="PROSITE" id="PS50850"/>
    </source>
</evidence>
<keyword evidence="9" id="KW-1185">Reference proteome</keyword>
<feature type="transmembrane region" description="Helical" evidence="6">
    <location>
        <begin position="284"/>
        <end position="305"/>
    </location>
</feature>
<dbReference type="InterPro" id="IPR020846">
    <property type="entry name" value="MFS_dom"/>
</dbReference>
<proteinExistence type="predicted"/>
<feature type="transmembrane region" description="Helical" evidence="6">
    <location>
        <begin position="148"/>
        <end position="169"/>
    </location>
</feature>
<gene>
    <name evidence="8" type="ORF">Daus18300_012036</name>
</gene>
<dbReference type="Pfam" id="PF07690">
    <property type="entry name" value="MFS_1"/>
    <property type="match status" value="1"/>
</dbReference>
<feature type="transmembrane region" description="Helical" evidence="6">
    <location>
        <begin position="358"/>
        <end position="379"/>
    </location>
</feature>
<feature type="transmembrane region" description="Helical" evidence="6">
    <location>
        <begin position="93"/>
        <end position="111"/>
    </location>
</feature>
<evidence type="ECO:0000256" key="5">
    <source>
        <dbReference type="SAM" id="MobiDB-lite"/>
    </source>
</evidence>
<comment type="caution">
    <text evidence="8">The sequence shown here is derived from an EMBL/GenBank/DDBJ whole genome shotgun (WGS) entry which is preliminary data.</text>
</comment>
<evidence type="ECO:0000256" key="3">
    <source>
        <dbReference type="ARBA" id="ARBA00022989"/>
    </source>
</evidence>
<feature type="transmembrane region" description="Helical" evidence="6">
    <location>
        <begin position="388"/>
        <end position="408"/>
    </location>
</feature>
<protein>
    <recommendedName>
        <fullName evidence="7">Major facilitator superfamily (MFS) profile domain-containing protein</fullName>
    </recommendedName>
</protein>
<feature type="transmembrane region" description="Helical" evidence="6">
    <location>
        <begin position="123"/>
        <end position="142"/>
    </location>
</feature>
<dbReference type="EMBL" id="JAWRVE010000156">
    <property type="protein sequence ID" value="KAL1852792.1"/>
    <property type="molecule type" value="Genomic_DNA"/>
</dbReference>
<keyword evidence="4 6" id="KW-0472">Membrane</keyword>
<feature type="transmembrane region" description="Helical" evidence="6">
    <location>
        <begin position="254"/>
        <end position="272"/>
    </location>
</feature>